<evidence type="ECO:0000313" key="6">
    <source>
        <dbReference type="EMBL" id="PJF34829.1"/>
    </source>
</evidence>
<evidence type="ECO:0000256" key="1">
    <source>
        <dbReference type="ARBA" id="ARBA00001946"/>
    </source>
</evidence>
<evidence type="ECO:0000256" key="4">
    <source>
        <dbReference type="SAM" id="Phobius"/>
    </source>
</evidence>
<feature type="transmembrane region" description="Helical" evidence="4">
    <location>
        <begin position="19"/>
        <end position="37"/>
    </location>
</feature>
<dbReference type="EMBL" id="PGTM01000262">
    <property type="protein sequence ID" value="PJF34829.1"/>
    <property type="molecule type" value="Genomic_DNA"/>
</dbReference>
<comment type="cofactor">
    <cofactor evidence="1">
        <name>Mg(2+)</name>
        <dbReference type="ChEBI" id="CHEBI:18420"/>
    </cofactor>
</comment>
<dbReference type="SUPFAM" id="SSF55811">
    <property type="entry name" value="Nudix"/>
    <property type="match status" value="1"/>
</dbReference>
<evidence type="ECO:0000259" key="5">
    <source>
        <dbReference type="PROSITE" id="PS51462"/>
    </source>
</evidence>
<dbReference type="PROSITE" id="PS00893">
    <property type="entry name" value="NUDIX_BOX"/>
    <property type="match status" value="1"/>
</dbReference>
<feature type="domain" description="Nudix hydrolase" evidence="5">
    <location>
        <begin position="19"/>
        <end position="150"/>
    </location>
</feature>
<dbReference type="InterPro" id="IPR020476">
    <property type="entry name" value="Nudix_hydrolase"/>
</dbReference>
<evidence type="ECO:0000313" key="7">
    <source>
        <dbReference type="Proteomes" id="UP000229681"/>
    </source>
</evidence>
<sequence length="168" mass="18688">MPISDYIRQLREKVGQAPILMLGVAGVVINAAGEVLLQRRSDNGQWALPGGALDPGEEPAEAVVREVWEETGVLVAPERVVAIHGGEEFFVRYPNGDQAYIVSITFACRPLRGEPHVNDDESLEVRYFSPDQLPPLPERTRLRIDLALQNDPRCQFRYTPQALGEDQA</sequence>
<dbReference type="CDD" id="cd18879">
    <property type="entry name" value="NUDIX_Hydrolase"/>
    <property type="match status" value="1"/>
</dbReference>
<dbReference type="InterPro" id="IPR000086">
    <property type="entry name" value="NUDIX_hydrolase_dom"/>
</dbReference>
<keyword evidence="2 3" id="KW-0378">Hydrolase</keyword>
<keyword evidence="4" id="KW-1133">Transmembrane helix</keyword>
<protein>
    <submittedName>
        <fullName evidence="6">NUDIX hydrolase</fullName>
    </submittedName>
</protein>
<dbReference type="PROSITE" id="PS51462">
    <property type="entry name" value="NUDIX"/>
    <property type="match status" value="1"/>
</dbReference>
<dbReference type="PANTHER" id="PTHR43046:SF14">
    <property type="entry name" value="MUTT_NUDIX FAMILY PROTEIN"/>
    <property type="match status" value="1"/>
</dbReference>
<dbReference type="InterPro" id="IPR020084">
    <property type="entry name" value="NUDIX_hydrolase_CS"/>
</dbReference>
<organism evidence="6 7">
    <name type="scientific">Candidatus Thermofonsia Clade 1 bacterium</name>
    <dbReference type="NCBI Taxonomy" id="2364210"/>
    <lineage>
        <taxon>Bacteria</taxon>
        <taxon>Bacillati</taxon>
        <taxon>Chloroflexota</taxon>
        <taxon>Candidatus Thermofontia</taxon>
        <taxon>Candidatus Thermofonsia Clade 1</taxon>
    </lineage>
</organism>
<evidence type="ECO:0000256" key="3">
    <source>
        <dbReference type="RuleBase" id="RU003476"/>
    </source>
</evidence>
<dbReference type="Gene3D" id="3.90.79.10">
    <property type="entry name" value="Nucleoside Triphosphate Pyrophosphohydrolase"/>
    <property type="match status" value="1"/>
</dbReference>
<dbReference type="GO" id="GO:0016787">
    <property type="term" value="F:hydrolase activity"/>
    <property type="evidence" value="ECO:0007669"/>
    <property type="project" value="UniProtKB-KW"/>
</dbReference>
<reference evidence="6 7" key="1">
    <citation type="submission" date="2017-11" db="EMBL/GenBank/DDBJ databases">
        <title>Evolution of Phototrophy in the Chloroflexi Phylum Driven by Horizontal Gene Transfer.</title>
        <authorList>
            <person name="Ward L.M."/>
            <person name="Hemp J."/>
            <person name="Shih P.M."/>
            <person name="Mcglynn S.E."/>
            <person name="Fischer W."/>
        </authorList>
    </citation>
    <scope>NUCLEOTIDE SEQUENCE [LARGE SCALE GENOMIC DNA]</scope>
    <source>
        <strain evidence="6">JP3_13</strain>
    </source>
</reference>
<dbReference type="Proteomes" id="UP000229681">
    <property type="component" value="Unassembled WGS sequence"/>
</dbReference>
<comment type="caution">
    <text evidence="6">The sequence shown here is derived from an EMBL/GenBank/DDBJ whole genome shotgun (WGS) entry which is preliminary data.</text>
</comment>
<keyword evidence="4" id="KW-0812">Transmembrane</keyword>
<dbReference type="InterPro" id="IPR015797">
    <property type="entry name" value="NUDIX_hydrolase-like_dom_sf"/>
</dbReference>
<name>A0A2M8PB99_9CHLR</name>
<keyword evidence="4" id="KW-0472">Membrane</keyword>
<dbReference type="AlphaFoldDB" id="A0A2M8PB99"/>
<evidence type="ECO:0000256" key="2">
    <source>
        <dbReference type="ARBA" id="ARBA00022801"/>
    </source>
</evidence>
<dbReference type="PANTHER" id="PTHR43046">
    <property type="entry name" value="GDP-MANNOSE MANNOSYL HYDROLASE"/>
    <property type="match status" value="1"/>
</dbReference>
<proteinExistence type="inferred from homology"/>
<comment type="similarity">
    <text evidence="3">Belongs to the Nudix hydrolase family.</text>
</comment>
<dbReference type="Pfam" id="PF00293">
    <property type="entry name" value="NUDIX"/>
    <property type="match status" value="1"/>
</dbReference>
<dbReference type="PRINTS" id="PR00502">
    <property type="entry name" value="NUDIXFAMILY"/>
</dbReference>
<gene>
    <name evidence="6" type="ORF">CUN49_13660</name>
</gene>
<accession>A0A2M8PB99</accession>